<dbReference type="EMBL" id="JASSZA010000002">
    <property type="protein sequence ID" value="KAK2117348.1"/>
    <property type="molecule type" value="Genomic_DNA"/>
</dbReference>
<reference evidence="7 8" key="1">
    <citation type="submission" date="2023-05" db="EMBL/GenBank/DDBJ databases">
        <title>B98-5 Cell Line De Novo Hybrid Assembly: An Optical Mapping Approach.</title>
        <authorList>
            <person name="Kananen K."/>
            <person name="Auerbach J.A."/>
            <person name="Kautto E."/>
            <person name="Blachly J.S."/>
        </authorList>
    </citation>
    <scope>NUCLEOTIDE SEQUENCE [LARGE SCALE GENOMIC DNA]</scope>
    <source>
        <strain evidence="7">B95-8</strain>
        <tissue evidence="7">Cell line</tissue>
    </source>
</reference>
<dbReference type="InterPro" id="IPR036647">
    <property type="entry name" value="GTF2I-like_rpt_sf"/>
</dbReference>
<dbReference type="Gene3D" id="3.90.1460.10">
    <property type="entry name" value="GTF2I-like"/>
    <property type="match status" value="1"/>
</dbReference>
<name>A0ABQ9W6S7_SAGOE</name>
<evidence type="ECO:0000256" key="4">
    <source>
        <dbReference type="ARBA" id="ARBA00023125"/>
    </source>
</evidence>
<dbReference type="InterPro" id="IPR004212">
    <property type="entry name" value="GTF2I"/>
</dbReference>
<protein>
    <submittedName>
        <fullName evidence="7">General transcription factor II-I</fullName>
    </submittedName>
</protein>
<evidence type="ECO:0000313" key="7">
    <source>
        <dbReference type="EMBL" id="KAK2117348.1"/>
    </source>
</evidence>
<evidence type="ECO:0000256" key="5">
    <source>
        <dbReference type="ARBA" id="ARBA00023163"/>
    </source>
</evidence>
<organism evidence="7 8">
    <name type="scientific">Saguinus oedipus</name>
    <name type="common">Cotton-top tamarin</name>
    <name type="synonym">Oedipomidas oedipus</name>
    <dbReference type="NCBI Taxonomy" id="9490"/>
    <lineage>
        <taxon>Eukaryota</taxon>
        <taxon>Metazoa</taxon>
        <taxon>Chordata</taxon>
        <taxon>Craniata</taxon>
        <taxon>Vertebrata</taxon>
        <taxon>Euteleostomi</taxon>
        <taxon>Mammalia</taxon>
        <taxon>Eutheria</taxon>
        <taxon>Euarchontoglires</taxon>
        <taxon>Primates</taxon>
        <taxon>Haplorrhini</taxon>
        <taxon>Platyrrhini</taxon>
        <taxon>Cebidae</taxon>
        <taxon>Callitrichinae</taxon>
        <taxon>Saguinus</taxon>
    </lineage>
</organism>
<keyword evidence="2" id="KW-0677">Repeat</keyword>
<keyword evidence="8" id="KW-1185">Reference proteome</keyword>
<evidence type="ECO:0000256" key="2">
    <source>
        <dbReference type="ARBA" id="ARBA00022737"/>
    </source>
</evidence>
<dbReference type="SUPFAM" id="SSF117773">
    <property type="entry name" value="GTF2I-like repeat"/>
    <property type="match status" value="1"/>
</dbReference>
<dbReference type="Pfam" id="PF02946">
    <property type="entry name" value="GTF2I"/>
    <property type="match status" value="1"/>
</dbReference>
<dbReference type="InterPro" id="IPR042224">
    <property type="entry name" value="GTF2IRD2"/>
</dbReference>
<evidence type="ECO:0000256" key="1">
    <source>
        <dbReference type="ARBA" id="ARBA00004123"/>
    </source>
</evidence>
<evidence type="ECO:0000256" key="3">
    <source>
        <dbReference type="ARBA" id="ARBA00023015"/>
    </source>
</evidence>
<gene>
    <name evidence="7" type="primary">GTF2I</name>
    <name evidence="7" type="ORF">P7K49_004234</name>
</gene>
<sequence length="183" mass="20490">MSACKELAKSKAEVACIAVYETDVFVVGTERGRAFVNTRKDFQKDFKCLDLDYVCAFLYTNNAVLIVCVSTAVCPTSVEEEEKAAEMHKMKSTTQANRMSVDAVEIETLRKTVEDYFCFCYGKALGKSTVVPVPYEKMLRDQSAVVVQGLPEGVAFKHPENYDLATLKWILENKAGISFIIKR</sequence>
<comment type="subcellular location">
    <subcellularLocation>
        <location evidence="1">Nucleus</location>
    </subcellularLocation>
</comment>
<comment type="caution">
    <text evidence="7">The sequence shown here is derived from an EMBL/GenBank/DDBJ whole genome shotgun (WGS) entry which is preliminary data.</text>
</comment>
<dbReference type="Proteomes" id="UP001266305">
    <property type="component" value="Unassembled WGS sequence"/>
</dbReference>
<proteinExistence type="predicted"/>
<evidence type="ECO:0000256" key="6">
    <source>
        <dbReference type="ARBA" id="ARBA00023242"/>
    </source>
</evidence>
<accession>A0ABQ9W6S7</accession>
<dbReference type="PANTHER" id="PTHR47831:SF1">
    <property type="entry name" value="GENERAL TRANSCRIPTION FACTOR II-I REPEAT DOMAIN-CONTAINING PROTEIN 2A-RELATED"/>
    <property type="match status" value="1"/>
</dbReference>
<dbReference type="PANTHER" id="PTHR47831">
    <property type="entry name" value="GENERAL TRANSCRIPTION FACTOR II-I REPEAT DOMAIN-CONTAINING PROTEIN 2"/>
    <property type="match status" value="1"/>
</dbReference>
<keyword evidence="3" id="KW-0805">Transcription regulation</keyword>
<keyword evidence="4" id="KW-0238">DNA-binding</keyword>
<keyword evidence="5" id="KW-0804">Transcription</keyword>
<evidence type="ECO:0000313" key="8">
    <source>
        <dbReference type="Proteomes" id="UP001266305"/>
    </source>
</evidence>
<dbReference type="PROSITE" id="PS51139">
    <property type="entry name" value="GTF2I"/>
    <property type="match status" value="1"/>
</dbReference>
<keyword evidence="6" id="KW-0539">Nucleus</keyword>